<dbReference type="Proteomes" id="UP001597467">
    <property type="component" value="Unassembled WGS sequence"/>
</dbReference>
<dbReference type="Pfam" id="PF19081">
    <property type="entry name" value="Ig_7"/>
    <property type="match status" value="1"/>
</dbReference>
<dbReference type="InterPro" id="IPR044023">
    <property type="entry name" value="Ig_7"/>
</dbReference>
<protein>
    <submittedName>
        <fullName evidence="4">GEVED domain-containing protein</fullName>
    </submittedName>
</protein>
<evidence type="ECO:0000259" key="3">
    <source>
        <dbReference type="Pfam" id="PF20009"/>
    </source>
</evidence>
<sequence length="1554" mass="168383">MKTKLIFTTFIFFLITSTFYGQSIIKSQSFDYGASGYSDDLTYTTSGNTTITNASSESAPNSFKLNSNNSNITFQNVDISSFSNVTATVSFSSVNAKNNKDLFLYVSYDNGTNWNEIKLIDGQNNRSGGETWAWGTPDNSGGAVTSNPYTFSIPDTENSIKLILRASQANNSNFFYVDNIIVKGTASTPCIEPTAQASNLTFGTVTETSIVGNFTAASSTPDNYLVLMNTTGTTPSPAPTDTNSYAIGDTIGGATVIDTDTNTTFTATSLSPTTTYYFYIYSFNTACGDGPDYYTTAPLSSNETTIAGPLIVPATGTNTYSVCSGNLYDNGGSTGDYSNNSSGYTVLNPSTPGNFVEVSGTIETEFGYDNVYIYDGVGIGGTLLWDGSGALTVPTTTSISGPLTVYFTSDYSIIDTGFDLTINCTTTPGTVSYCVPSISATYQPPTNYINTVSFIGNLQDITNTSTYSDPTPRGYQDFTGLATKAIQAQGQGVNIYVGTEFSGYYKAWVDWNKDGDFTDLNEDIYDVGGIAQASTTFGFVIPTTALPGDYRIRIRMSDYNGFANFGPCGNSNYYGEAEDYLFTVIESCDANIATITDGESCGTGTVDLYATGTTGVTGFNIYTTETGGTVLSPAPTFTAPGGVPTASWTSPSLATTTTYWITATNGSCESLVRTPIEATISPTPTVTFTPSAPTVCGANEIIQLTAEGDIETAYLIQEDFETGDLGVFTTNNIVNNGATINNKTKWQNRTSTFVPSQETWFPAISTGFGNNKFVMSTSDVGTYTTHNQLISPTVNTTAFLDLTLDFKMYHSRYFKDNTYPTDENVKIEVSTDGGTNWTVLPTGNITSDIGIGTKFDLLSYNLNAYTNENTLRIRIKYYAGWCDGVAIDDFNLYGEKTINTAFDYDTTTVDAYTDAAATASYTPNTPATTIWIKPTLTQLENETFNIPVSTTLSNGCTVSSSIVVTNNTKVFKGGGTDWSDPTNWKPEGVPTPDNCVVIPDGEACKVPNNISIPFPPFDYQAYAKNLTVHSAGGLEILTDNYLTVTDWVNVKAGGDLTIKSGGSLIQVTDVASNNNSGNITMERTATINSPYDYIYWASPVEGFNVTNVSPGSSNIYEWIPTISGNYGDWSATTENMIPGKGYIIRNVTGTPTPSTPEFVGTPNNGIITKAITRGTYNGADYPGGGSTMATKLDDNWNLIGNPYPSAISADTFISTNAGVIDDDVNNSIQGTVYLWRHIETPSNAVNDPFYQGYIYNYTPNDYVAYNSTGSNPSGFDGKIASGQAFFVLMEHTAPVNSNVIFNNTMRGETLNNSQFYRTEETQQRTSEIEKHRIWLDLITPSNTANSILVGYIEGATNSKDRLYDAYELSETSARFYSLIENEKMSIQGKALPFQDADTVPLGIEISQSGNYTIAINSLDGLFETTNQSIFIEDTYTNTFHNLRINPYSFNINAGTYNDRFILRYTDHSLSATDYDLNALEILAPNNNYIKVISGNSTIESVTVYDLLGRALRNHQNINAKEFIINDNKFSEGAYIVKVTLVNQKQKTQKVILKH</sequence>
<dbReference type="NCBIfam" id="TIGR04183">
    <property type="entry name" value="Por_Secre_tail"/>
    <property type="match status" value="1"/>
</dbReference>
<dbReference type="Gene3D" id="2.60.120.290">
    <property type="entry name" value="Spermadhesin, CUB domain"/>
    <property type="match status" value="1"/>
</dbReference>
<dbReference type="RefSeq" id="WP_379902838.1">
    <property type="nucleotide sequence ID" value="NZ_JBHULM010000011.1"/>
</dbReference>
<dbReference type="InterPro" id="IPR026444">
    <property type="entry name" value="Secre_tail"/>
</dbReference>
<evidence type="ECO:0000313" key="4">
    <source>
        <dbReference type="EMBL" id="MFD2542213.1"/>
    </source>
</evidence>
<dbReference type="EMBL" id="JBHULM010000011">
    <property type="protein sequence ID" value="MFD2542213.1"/>
    <property type="molecule type" value="Genomic_DNA"/>
</dbReference>
<gene>
    <name evidence="4" type="ORF">ACFSSB_07780</name>
</gene>
<feature type="domain" description="Ig-like" evidence="2">
    <location>
        <begin position="596"/>
        <end position="682"/>
    </location>
</feature>
<dbReference type="NCBIfam" id="NF033708">
    <property type="entry name" value="T9SS_Cterm_ChiA"/>
    <property type="match status" value="1"/>
</dbReference>
<dbReference type="InterPro" id="IPR045474">
    <property type="entry name" value="GEVED"/>
</dbReference>
<reference evidence="5" key="1">
    <citation type="journal article" date="2019" name="Int. J. Syst. Evol. Microbiol.">
        <title>The Global Catalogue of Microorganisms (GCM) 10K type strain sequencing project: providing services to taxonomists for standard genome sequencing and annotation.</title>
        <authorList>
            <consortium name="The Broad Institute Genomics Platform"/>
            <consortium name="The Broad Institute Genome Sequencing Center for Infectious Disease"/>
            <person name="Wu L."/>
            <person name="Ma J."/>
        </authorList>
    </citation>
    <scope>NUCLEOTIDE SEQUENCE [LARGE SCALE GENOMIC DNA]</scope>
    <source>
        <strain evidence="5">KCTC 42808</strain>
    </source>
</reference>
<dbReference type="Gene3D" id="2.60.40.10">
    <property type="entry name" value="Immunoglobulins"/>
    <property type="match status" value="1"/>
</dbReference>
<evidence type="ECO:0000256" key="1">
    <source>
        <dbReference type="ARBA" id="ARBA00022729"/>
    </source>
</evidence>
<keyword evidence="5" id="KW-1185">Reference proteome</keyword>
<dbReference type="InterPro" id="IPR035914">
    <property type="entry name" value="Sperma_CUB_dom_sf"/>
</dbReference>
<name>A0ABW5K051_9FLAO</name>
<evidence type="ECO:0000259" key="2">
    <source>
        <dbReference type="Pfam" id="PF19081"/>
    </source>
</evidence>
<accession>A0ABW5K051</accession>
<dbReference type="SUPFAM" id="SSF49854">
    <property type="entry name" value="Spermadhesin, CUB domain"/>
    <property type="match status" value="1"/>
</dbReference>
<proteinExistence type="predicted"/>
<comment type="caution">
    <text evidence="4">The sequence shown here is derived from an EMBL/GenBank/DDBJ whole genome shotgun (WGS) entry which is preliminary data.</text>
</comment>
<keyword evidence="1" id="KW-0732">Signal</keyword>
<feature type="domain" description="GEVED" evidence="3">
    <location>
        <begin position="504"/>
        <end position="582"/>
    </location>
</feature>
<evidence type="ECO:0000313" key="5">
    <source>
        <dbReference type="Proteomes" id="UP001597467"/>
    </source>
</evidence>
<organism evidence="4 5">
    <name type="scientific">Lacinutrix gracilariae</name>
    <dbReference type="NCBI Taxonomy" id="1747198"/>
    <lineage>
        <taxon>Bacteria</taxon>
        <taxon>Pseudomonadati</taxon>
        <taxon>Bacteroidota</taxon>
        <taxon>Flavobacteriia</taxon>
        <taxon>Flavobacteriales</taxon>
        <taxon>Flavobacteriaceae</taxon>
        <taxon>Lacinutrix</taxon>
    </lineage>
</organism>
<dbReference type="Pfam" id="PF20009">
    <property type="entry name" value="GEVED"/>
    <property type="match status" value="1"/>
</dbReference>
<dbReference type="InterPro" id="IPR013783">
    <property type="entry name" value="Ig-like_fold"/>
</dbReference>
<dbReference type="Gene3D" id="2.60.120.260">
    <property type="entry name" value="Galactose-binding domain-like"/>
    <property type="match status" value="2"/>
</dbReference>